<dbReference type="AlphaFoldDB" id="A0A5J6RFG4"/>
<dbReference type="KEGG" id="acib:ACBT_1175"/>
<protein>
    <submittedName>
        <fullName evidence="1">Uncharacterized protein</fullName>
    </submittedName>
</protein>
<evidence type="ECO:0000313" key="1">
    <source>
        <dbReference type="EMBL" id="QKJ27085.1"/>
    </source>
</evidence>
<sequence>MIKNIILIIFVMFFQSCATWYGIKKDSKEAWEATKETTSEVATDIKKSVDEITKQR</sequence>
<dbReference type="PROSITE" id="PS51257">
    <property type="entry name" value="PROKAR_LIPOPROTEIN"/>
    <property type="match status" value="1"/>
</dbReference>
<proteinExistence type="predicted"/>
<name>A0A5J6RFG4_9BACT</name>
<dbReference type="Proteomes" id="UP000509513">
    <property type="component" value="Chromosome"/>
</dbReference>
<organism evidence="1 2">
    <name type="scientific">Aliarcobacter cibarius</name>
    <dbReference type="NCBI Taxonomy" id="255507"/>
    <lineage>
        <taxon>Bacteria</taxon>
        <taxon>Pseudomonadati</taxon>
        <taxon>Campylobacterota</taxon>
        <taxon>Epsilonproteobacteria</taxon>
        <taxon>Campylobacterales</taxon>
        <taxon>Arcobacteraceae</taxon>
        <taxon>Aliarcobacter</taxon>
    </lineage>
</organism>
<gene>
    <name evidence="1" type="ORF">ACBT_1175</name>
</gene>
<accession>A0A5J6RFG4</accession>
<dbReference type="EMBL" id="CP054051">
    <property type="protein sequence ID" value="QKJ27085.1"/>
    <property type="molecule type" value="Genomic_DNA"/>
</dbReference>
<dbReference type="RefSeq" id="WP_169729051.1">
    <property type="nucleotide sequence ID" value="NZ_CP043857.1"/>
</dbReference>
<reference evidence="1 2" key="1">
    <citation type="submission" date="2020-05" db="EMBL/GenBank/DDBJ databases">
        <title>Complete genome sequencing of Campylobacter and Arcobacter type strains.</title>
        <authorList>
            <person name="Miller W.G."/>
            <person name="Yee E."/>
        </authorList>
    </citation>
    <scope>NUCLEOTIDE SEQUENCE [LARGE SCALE GENOMIC DNA]</scope>
    <source>
        <strain evidence="1 2">LMG 21996</strain>
    </source>
</reference>
<evidence type="ECO:0000313" key="2">
    <source>
        <dbReference type="Proteomes" id="UP000509513"/>
    </source>
</evidence>